<dbReference type="InterPro" id="IPR051487">
    <property type="entry name" value="Ser/Thr_Proteases_Immune/Dev"/>
</dbReference>
<accession>A0AA38I267</accession>
<evidence type="ECO:0000256" key="1">
    <source>
        <dbReference type="ARBA" id="ARBA00022659"/>
    </source>
</evidence>
<dbReference type="CDD" id="cd00190">
    <property type="entry name" value="Tryp_SPc"/>
    <property type="match status" value="1"/>
</dbReference>
<feature type="domain" description="Peptidase S1" evidence="12">
    <location>
        <begin position="43"/>
        <end position="292"/>
    </location>
</feature>
<dbReference type="SMART" id="SM00020">
    <property type="entry name" value="Tryp_SPc"/>
    <property type="match status" value="1"/>
</dbReference>
<evidence type="ECO:0000259" key="12">
    <source>
        <dbReference type="PROSITE" id="PS50240"/>
    </source>
</evidence>
<keyword evidence="6 11" id="KW-0720">Serine protease</keyword>
<comment type="catalytic activity">
    <reaction evidence="9">
        <text>Selective cleavage of 103-Arg-|-Ser-104 and 124-Ile-|-Ile-125 bonds in Limulus clotting factor B to form activated factor B. Cleavage of -Pro-Arg-|-Xaa- bonds in synthetic substrates.</text>
        <dbReference type="EC" id="3.4.21.84"/>
    </reaction>
</comment>
<dbReference type="PANTHER" id="PTHR24256">
    <property type="entry name" value="TRYPTASE-RELATED"/>
    <property type="match status" value="1"/>
</dbReference>
<comment type="caution">
    <text evidence="13">The sequence shown here is derived from an EMBL/GenBank/DDBJ whole genome shotgun (WGS) entry which is preliminary data.</text>
</comment>
<evidence type="ECO:0000256" key="7">
    <source>
        <dbReference type="ARBA" id="ARBA00023157"/>
    </source>
</evidence>
<dbReference type="PRINTS" id="PR00722">
    <property type="entry name" value="CHYMOTRYPSIN"/>
</dbReference>
<keyword evidence="14" id="KW-1185">Reference proteome</keyword>
<protein>
    <recommendedName>
        <fullName evidence="10">limulus clotting factor C</fullName>
        <ecNumber evidence="10">3.4.21.84</ecNumber>
    </recommendedName>
</protein>
<keyword evidence="7" id="KW-1015">Disulfide bond</keyword>
<keyword evidence="1" id="KW-0768">Sushi</keyword>
<dbReference type="PROSITE" id="PS00135">
    <property type="entry name" value="TRYPSIN_SER"/>
    <property type="match status" value="1"/>
</dbReference>
<sequence>MCGQQDQTYKVCCPEDNHDLSSHRNFHLLPLTTCGFILHGGRITNGDTASPREFPWMALIAYKTEDENEFKCGGSLITRNYVLTAAHCVDDKSVLGVRLGEYDISLEHECDDHQNCEPPVQDIIIDKVIIHKNYNPSTYINDIALVRLLVPANIENANIKPICLPTGDLLKTNLFGKYLTVTGWGTTESGHKSMILKKVSVPVVRLSACRRAYGKQILHPKKQICAGGHEGKDSCSGDSGGPLQYIAATGGSQRYVQDGIVSYGPKQCGLEDWPGIYTNVKEYMSWILDNIGP</sequence>
<dbReference type="GO" id="GO:0042381">
    <property type="term" value="P:hemolymph coagulation"/>
    <property type="evidence" value="ECO:0007669"/>
    <property type="project" value="UniProtKB-KW"/>
</dbReference>
<evidence type="ECO:0000313" key="14">
    <source>
        <dbReference type="Proteomes" id="UP001168821"/>
    </source>
</evidence>
<dbReference type="GO" id="GO:0006508">
    <property type="term" value="P:proteolysis"/>
    <property type="evidence" value="ECO:0007669"/>
    <property type="project" value="UniProtKB-KW"/>
</dbReference>
<keyword evidence="4 11" id="KW-0378">Hydrolase</keyword>
<dbReference type="InterPro" id="IPR001254">
    <property type="entry name" value="Trypsin_dom"/>
</dbReference>
<organism evidence="13 14">
    <name type="scientific">Zophobas morio</name>
    <dbReference type="NCBI Taxonomy" id="2755281"/>
    <lineage>
        <taxon>Eukaryota</taxon>
        <taxon>Metazoa</taxon>
        <taxon>Ecdysozoa</taxon>
        <taxon>Arthropoda</taxon>
        <taxon>Hexapoda</taxon>
        <taxon>Insecta</taxon>
        <taxon>Pterygota</taxon>
        <taxon>Neoptera</taxon>
        <taxon>Endopterygota</taxon>
        <taxon>Coleoptera</taxon>
        <taxon>Polyphaga</taxon>
        <taxon>Cucujiformia</taxon>
        <taxon>Tenebrionidae</taxon>
        <taxon>Zophobas</taxon>
    </lineage>
</organism>
<evidence type="ECO:0000313" key="13">
    <source>
        <dbReference type="EMBL" id="KAJ3647659.1"/>
    </source>
</evidence>
<dbReference type="InterPro" id="IPR033116">
    <property type="entry name" value="TRYPSIN_SER"/>
</dbReference>
<evidence type="ECO:0000256" key="8">
    <source>
        <dbReference type="ARBA" id="ARBA00024195"/>
    </source>
</evidence>
<dbReference type="InterPro" id="IPR043504">
    <property type="entry name" value="Peptidase_S1_PA_chymotrypsin"/>
</dbReference>
<dbReference type="InterPro" id="IPR009003">
    <property type="entry name" value="Peptidase_S1_PA"/>
</dbReference>
<keyword evidence="5" id="KW-0353">Hemolymph clotting</keyword>
<dbReference type="InterPro" id="IPR001314">
    <property type="entry name" value="Peptidase_S1A"/>
</dbReference>
<evidence type="ECO:0000256" key="11">
    <source>
        <dbReference type="RuleBase" id="RU363034"/>
    </source>
</evidence>
<dbReference type="GO" id="GO:0004252">
    <property type="term" value="F:serine-type endopeptidase activity"/>
    <property type="evidence" value="ECO:0007669"/>
    <property type="project" value="InterPro"/>
</dbReference>
<dbReference type="Gene3D" id="2.40.10.10">
    <property type="entry name" value="Trypsin-like serine proteases"/>
    <property type="match status" value="2"/>
</dbReference>
<evidence type="ECO:0000256" key="2">
    <source>
        <dbReference type="ARBA" id="ARBA00022670"/>
    </source>
</evidence>
<dbReference type="EC" id="3.4.21.84" evidence="10"/>
<evidence type="ECO:0000256" key="3">
    <source>
        <dbReference type="ARBA" id="ARBA00022729"/>
    </source>
</evidence>
<name>A0AA38I267_9CUCU</name>
<evidence type="ECO:0000256" key="5">
    <source>
        <dbReference type="ARBA" id="ARBA00022820"/>
    </source>
</evidence>
<dbReference type="EMBL" id="JALNTZ010000006">
    <property type="protein sequence ID" value="KAJ3647659.1"/>
    <property type="molecule type" value="Genomic_DNA"/>
</dbReference>
<dbReference type="PROSITE" id="PS00134">
    <property type="entry name" value="TRYPSIN_HIS"/>
    <property type="match status" value="1"/>
</dbReference>
<evidence type="ECO:0000256" key="10">
    <source>
        <dbReference type="ARBA" id="ARBA00066707"/>
    </source>
</evidence>
<reference evidence="13" key="1">
    <citation type="journal article" date="2023" name="G3 (Bethesda)">
        <title>Whole genome assemblies of Zophobas morio and Tenebrio molitor.</title>
        <authorList>
            <person name="Kaur S."/>
            <person name="Stinson S.A."/>
            <person name="diCenzo G.C."/>
        </authorList>
    </citation>
    <scope>NUCLEOTIDE SEQUENCE</scope>
    <source>
        <strain evidence="13">QUZm001</strain>
    </source>
</reference>
<evidence type="ECO:0000256" key="4">
    <source>
        <dbReference type="ARBA" id="ARBA00022801"/>
    </source>
</evidence>
<dbReference type="PROSITE" id="PS50240">
    <property type="entry name" value="TRYPSIN_DOM"/>
    <property type="match status" value="1"/>
</dbReference>
<evidence type="ECO:0000256" key="6">
    <source>
        <dbReference type="ARBA" id="ARBA00022825"/>
    </source>
</evidence>
<dbReference type="FunFam" id="2.40.10.10:FF:000120">
    <property type="entry name" value="Putative serine protease"/>
    <property type="match status" value="1"/>
</dbReference>
<comment type="similarity">
    <text evidence="8">Belongs to the peptidase S1 family. CLIP subfamily.</text>
</comment>
<dbReference type="SUPFAM" id="SSF50494">
    <property type="entry name" value="Trypsin-like serine proteases"/>
    <property type="match status" value="1"/>
</dbReference>
<dbReference type="AlphaFoldDB" id="A0AA38I267"/>
<dbReference type="Pfam" id="PF00089">
    <property type="entry name" value="Trypsin"/>
    <property type="match status" value="1"/>
</dbReference>
<dbReference type="Proteomes" id="UP001168821">
    <property type="component" value="Unassembled WGS sequence"/>
</dbReference>
<evidence type="ECO:0000256" key="9">
    <source>
        <dbReference type="ARBA" id="ARBA00052079"/>
    </source>
</evidence>
<proteinExistence type="inferred from homology"/>
<gene>
    <name evidence="13" type="ORF">Zmor_019524</name>
</gene>
<keyword evidence="2 11" id="KW-0645">Protease</keyword>
<keyword evidence="3" id="KW-0732">Signal</keyword>
<dbReference type="InterPro" id="IPR018114">
    <property type="entry name" value="TRYPSIN_HIS"/>
</dbReference>